<evidence type="ECO:0000313" key="2">
    <source>
        <dbReference type="Proteomes" id="UP000017429"/>
    </source>
</evidence>
<dbReference type="NCBIfam" id="TIGR03352">
    <property type="entry name" value="VI_chp_3"/>
    <property type="match status" value="1"/>
</dbReference>
<gene>
    <name evidence="1" type="ORF">N508_000509</name>
</gene>
<dbReference type="InterPro" id="IPR017734">
    <property type="entry name" value="T6SS_SciN"/>
</dbReference>
<name>V2Q9Z8_9BACT</name>
<dbReference type="Gene3D" id="2.60.40.4150">
    <property type="entry name" value="Type VI secretion system, lipoprotein SciN"/>
    <property type="match status" value="1"/>
</dbReference>
<dbReference type="KEGG" id="msch:N508_000509"/>
<sequence>MKKISLLIFIFIIMYGCSSTAVITMINDKNSNPNYHGDNVPVTLKLYKLNGVERFKEASVLDLNTREDAVLGKDMIDVSRMQIAPNDAKVMATIKKKDVGYIGVLVMYANMQNKKIKSAIRSKDISGDNVTFTISSEGVFITGKKKGNIKKELINGK</sequence>
<proteinExistence type="predicted"/>
<keyword evidence="2" id="KW-1185">Reference proteome</keyword>
<dbReference type="Proteomes" id="UP000017429">
    <property type="component" value="Chromosome"/>
</dbReference>
<dbReference type="PROSITE" id="PS51257">
    <property type="entry name" value="PROKAR_LIPOPROTEIN"/>
    <property type="match status" value="1"/>
</dbReference>
<dbReference type="OrthoDB" id="5360261at2"/>
<reference evidence="1" key="2">
    <citation type="submission" date="2022-05" db="EMBL/GenBank/DDBJ databases">
        <authorList>
            <person name="Proctor A.L."/>
            <person name="Phillips G.J."/>
            <person name="Wannemuehler M.J."/>
        </authorList>
    </citation>
    <scope>NUCLEOTIDE SEQUENCE</scope>
    <source>
        <strain evidence="1">ASF457</strain>
    </source>
</reference>
<dbReference type="AlphaFoldDB" id="V2Q9Z8"/>
<dbReference type="Pfam" id="PF12790">
    <property type="entry name" value="T6SS-SciN"/>
    <property type="match status" value="1"/>
</dbReference>
<protein>
    <submittedName>
        <fullName evidence="1">Uncharacterized protein</fullName>
    </submittedName>
</protein>
<dbReference type="PANTHER" id="PTHR37625">
    <property type="entry name" value="OUTER MEMBRANE LIPOPROTEIN-RELATED"/>
    <property type="match status" value="1"/>
</dbReference>
<accession>V2Q9Z8</accession>
<reference evidence="1" key="1">
    <citation type="journal article" date="2014" name="Genome Announc.">
        <title>Draft genome sequences of the altered schaedler flora, a defined bacterial community from gnotobiotic mice.</title>
        <authorList>
            <person name="Wannemuehler M.J."/>
            <person name="Overstreet A.M."/>
            <person name="Ward D.V."/>
            <person name="Phillips G.J."/>
        </authorList>
    </citation>
    <scope>NUCLEOTIDE SEQUENCE</scope>
    <source>
        <strain evidence="1">ASF457</strain>
    </source>
</reference>
<reference evidence="1" key="3">
    <citation type="submission" date="2022-06" db="EMBL/GenBank/DDBJ databases">
        <title>Resources to Facilitate Use of the Altered Schaedler Flora (ASF) Mouse Model to Study Microbiome Function.</title>
        <authorList>
            <person name="Proctor A."/>
            <person name="Parvinroo S."/>
            <person name="Richie T."/>
            <person name="Jia X."/>
            <person name="Lee S.T.M."/>
            <person name="Karp P.D."/>
            <person name="Paley S."/>
            <person name="Kostic A.D."/>
            <person name="Pierre J.F."/>
            <person name="Wannemuehler M.J."/>
            <person name="Phillips G.J."/>
        </authorList>
    </citation>
    <scope>NUCLEOTIDE SEQUENCE</scope>
    <source>
        <strain evidence="1">ASF457</strain>
    </source>
</reference>
<evidence type="ECO:0000313" key="1">
    <source>
        <dbReference type="EMBL" id="USF23448.1"/>
    </source>
</evidence>
<dbReference type="EMBL" id="CP097562">
    <property type="protein sequence ID" value="USF23448.1"/>
    <property type="molecule type" value="Genomic_DNA"/>
</dbReference>
<dbReference type="RefSeq" id="WP_023276511.1">
    <property type="nucleotide sequence ID" value="NZ_CP097562.1"/>
</dbReference>
<dbReference type="InterPro" id="IPR038706">
    <property type="entry name" value="Type_VI_SciN-like_sf"/>
</dbReference>
<dbReference type="PANTHER" id="PTHR37625:SF4">
    <property type="entry name" value="OUTER MEMBRANE LIPOPROTEIN"/>
    <property type="match status" value="1"/>
</dbReference>
<organism evidence="1 2">
    <name type="scientific">Mucispirillum schaedleri ASF457</name>
    <dbReference type="NCBI Taxonomy" id="1379858"/>
    <lineage>
        <taxon>Bacteria</taxon>
        <taxon>Pseudomonadati</taxon>
        <taxon>Deferribacterota</taxon>
        <taxon>Deferribacteres</taxon>
        <taxon>Deferribacterales</taxon>
        <taxon>Mucispirillaceae</taxon>
        <taxon>Mucispirillum</taxon>
    </lineage>
</organism>